<evidence type="ECO:0000256" key="5">
    <source>
        <dbReference type="ARBA" id="ARBA00022729"/>
    </source>
</evidence>
<keyword evidence="15" id="KW-1185">Reference proteome</keyword>
<evidence type="ECO:0000259" key="13">
    <source>
        <dbReference type="Pfam" id="PF07715"/>
    </source>
</evidence>
<dbReference type="InterPro" id="IPR037066">
    <property type="entry name" value="Plug_dom_sf"/>
</dbReference>
<keyword evidence="4 10" id="KW-0812">Transmembrane</keyword>
<dbReference type="PANTHER" id="PTHR30069">
    <property type="entry name" value="TONB-DEPENDENT OUTER MEMBRANE RECEPTOR"/>
    <property type="match status" value="1"/>
</dbReference>
<evidence type="ECO:0000259" key="12">
    <source>
        <dbReference type="Pfam" id="PF00593"/>
    </source>
</evidence>
<evidence type="ECO:0000256" key="8">
    <source>
        <dbReference type="ARBA" id="ARBA00023170"/>
    </source>
</evidence>
<keyword evidence="2 10" id="KW-0813">Transport</keyword>
<protein>
    <submittedName>
        <fullName evidence="14">TonB-dependent receptor</fullName>
    </submittedName>
</protein>
<evidence type="ECO:0000313" key="14">
    <source>
        <dbReference type="EMBL" id="GAA4845655.1"/>
    </source>
</evidence>
<reference evidence="15" key="1">
    <citation type="journal article" date="2019" name="Int. J. Syst. Evol. Microbiol.">
        <title>The Global Catalogue of Microorganisms (GCM) 10K type strain sequencing project: providing services to taxonomists for standard genome sequencing and annotation.</title>
        <authorList>
            <consortium name="The Broad Institute Genomics Platform"/>
            <consortium name="The Broad Institute Genome Sequencing Center for Infectious Disease"/>
            <person name="Wu L."/>
            <person name="Ma J."/>
        </authorList>
    </citation>
    <scope>NUCLEOTIDE SEQUENCE [LARGE SCALE GENOMIC DNA]</scope>
    <source>
        <strain evidence="15">JCM 18326</strain>
    </source>
</reference>
<dbReference type="Gene3D" id="2.170.130.10">
    <property type="entry name" value="TonB-dependent receptor, plug domain"/>
    <property type="match status" value="1"/>
</dbReference>
<comment type="similarity">
    <text evidence="10 11">Belongs to the TonB-dependent receptor family.</text>
</comment>
<evidence type="ECO:0000256" key="9">
    <source>
        <dbReference type="ARBA" id="ARBA00023237"/>
    </source>
</evidence>
<evidence type="ECO:0000313" key="15">
    <source>
        <dbReference type="Proteomes" id="UP001500298"/>
    </source>
</evidence>
<dbReference type="InterPro" id="IPR036942">
    <property type="entry name" value="Beta-barrel_TonB_sf"/>
</dbReference>
<dbReference type="SUPFAM" id="SSF56935">
    <property type="entry name" value="Porins"/>
    <property type="match status" value="1"/>
</dbReference>
<keyword evidence="5" id="KW-0732">Signal</keyword>
<dbReference type="InterPro" id="IPR039426">
    <property type="entry name" value="TonB-dep_rcpt-like"/>
</dbReference>
<feature type="domain" description="TonB-dependent receptor-like beta-barrel" evidence="12">
    <location>
        <begin position="302"/>
        <end position="699"/>
    </location>
</feature>
<feature type="domain" description="TonB-dependent receptor plug" evidence="13">
    <location>
        <begin position="123"/>
        <end position="225"/>
    </location>
</feature>
<dbReference type="InterPro" id="IPR000531">
    <property type="entry name" value="Beta-barrel_TonB"/>
</dbReference>
<organism evidence="14 15">
    <name type="scientific">Algivirga pacifica</name>
    <dbReference type="NCBI Taxonomy" id="1162670"/>
    <lineage>
        <taxon>Bacteria</taxon>
        <taxon>Pseudomonadati</taxon>
        <taxon>Bacteroidota</taxon>
        <taxon>Cytophagia</taxon>
        <taxon>Cytophagales</taxon>
        <taxon>Flammeovirgaceae</taxon>
        <taxon>Algivirga</taxon>
    </lineage>
</organism>
<dbReference type="PROSITE" id="PS52016">
    <property type="entry name" value="TONB_DEPENDENT_REC_3"/>
    <property type="match status" value="1"/>
</dbReference>
<comment type="subcellular location">
    <subcellularLocation>
        <location evidence="1 10">Cell outer membrane</location>
        <topology evidence="1 10">Multi-pass membrane protein</topology>
    </subcellularLocation>
</comment>
<dbReference type="PANTHER" id="PTHR30069:SF29">
    <property type="entry name" value="HEMOGLOBIN AND HEMOGLOBIN-HAPTOGLOBIN-BINDING PROTEIN 1-RELATED"/>
    <property type="match status" value="1"/>
</dbReference>
<dbReference type="EMBL" id="BAABJX010000052">
    <property type="protein sequence ID" value="GAA4845655.1"/>
    <property type="molecule type" value="Genomic_DNA"/>
</dbReference>
<keyword evidence="7 10" id="KW-0472">Membrane</keyword>
<keyword evidence="6 11" id="KW-0798">TonB box</keyword>
<evidence type="ECO:0000256" key="11">
    <source>
        <dbReference type="RuleBase" id="RU003357"/>
    </source>
</evidence>
<evidence type="ECO:0000256" key="10">
    <source>
        <dbReference type="PROSITE-ProRule" id="PRU01360"/>
    </source>
</evidence>
<dbReference type="RefSeq" id="WP_345373795.1">
    <property type="nucleotide sequence ID" value="NZ_BAABJX010000052.1"/>
</dbReference>
<comment type="caution">
    <text evidence="14">The sequence shown here is derived from an EMBL/GenBank/DDBJ whole genome shotgun (WGS) entry which is preliminary data.</text>
</comment>
<name>A0ABP9DGV3_9BACT</name>
<evidence type="ECO:0000256" key="6">
    <source>
        <dbReference type="ARBA" id="ARBA00023077"/>
    </source>
</evidence>
<evidence type="ECO:0000256" key="2">
    <source>
        <dbReference type="ARBA" id="ARBA00022448"/>
    </source>
</evidence>
<gene>
    <name evidence="14" type="ORF">GCM10023331_33040</name>
</gene>
<dbReference type="InterPro" id="IPR012910">
    <property type="entry name" value="Plug_dom"/>
</dbReference>
<proteinExistence type="inferred from homology"/>
<evidence type="ECO:0000256" key="3">
    <source>
        <dbReference type="ARBA" id="ARBA00022452"/>
    </source>
</evidence>
<evidence type="ECO:0000256" key="4">
    <source>
        <dbReference type="ARBA" id="ARBA00022692"/>
    </source>
</evidence>
<keyword evidence="3 10" id="KW-1134">Transmembrane beta strand</keyword>
<evidence type="ECO:0000256" key="1">
    <source>
        <dbReference type="ARBA" id="ARBA00004571"/>
    </source>
</evidence>
<accession>A0ABP9DGV3</accession>
<dbReference type="Proteomes" id="UP001500298">
    <property type="component" value="Unassembled WGS sequence"/>
</dbReference>
<evidence type="ECO:0000256" key="7">
    <source>
        <dbReference type="ARBA" id="ARBA00023136"/>
    </source>
</evidence>
<sequence>MKIYIKVITLSLLFIGVGIGSYAQKLTFTLTDVVDKAPLPYANICVEDTVNASTHYYTTDQKGTASLPWKVGRRYTLTYSGYQKKVVYPRQAGFIQVGMKADMKMLEEVLVTTGQGGPTPVDQSLYNIKVMGSKEFQTLGATTLADALHFTSNVQLSQDVALGTGVSMQGLSGENVKILIDGMPVVGRLDGNIDLSQLNLSEIAHIEILEGPLSVTYGSNALAGTINLITKTNKYHSWQATADTYAESIGKYSGNVSVKGMNGNHHMSVSTGYLHFNGFDEDKEVREVAWNPKSQWSFQPYYQWKNKGSDLKLGWNRFEEELRILGTPIGLSSNRRAMDNYFTTLRNTLYLQGNWKAGEAHKFNLQLSRNGYQRERMTYEVSLISNDKIALEEGATSDQFVNYNNRFSYLFNQENWGLTLGIDHNYDAGIGDKLAQDAMMNDLGIYMNGEVELTPSLGLQAGVRWMENSAYEAPMIYTLHGKWFVQNQWEAHFSYAKGFRAPSLKERFMDFVDSNHTIFGNENLGAETSQHVSGRLQRYIEIGASLVTLEASAFYNSIENVIDLLLIEGADSNNFYTYDNLDRKHTMGGDVFANYNYNNRLKLKAGVNYMMTGYKLAENDVLSTVPQTNFIANATWKSPFWDTDIKLDYKWNGAQRRLSVSSEDEITESWQDSFHILNASFHKSFLRNQLQCTLGVKNILGVTNIATSGYSGGAHSGGGSGAQVVATGRSVFITLQYRLSKI</sequence>
<dbReference type="Pfam" id="PF07715">
    <property type="entry name" value="Plug"/>
    <property type="match status" value="1"/>
</dbReference>
<dbReference type="Pfam" id="PF00593">
    <property type="entry name" value="TonB_dep_Rec_b-barrel"/>
    <property type="match status" value="1"/>
</dbReference>
<keyword evidence="8 14" id="KW-0675">Receptor</keyword>
<dbReference type="Gene3D" id="2.40.170.20">
    <property type="entry name" value="TonB-dependent receptor, beta-barrel domain"/>
    <property type="match status" value="1"/>
</dbReference>
<keyword evidence="9 10" id="KW-0998">Cell outer membrane</keyword>